<dbReference type="AlphaFoldDB" id="A0A1A6GKE0"/>
<dbReference type="PANTHER" id="PTHR12619:SF28">
    <property type="entry name" value="DNA-BINDING PROTEIN RFX6"/>
    <property type="match status" value="1"/>
</dbReference>
<feature type="non-terminal residue" evidence="2">
    <location>
        <position position="116"/>
    </location>
</feature>
<proteinExistence type="predicted"/>
<accession>A0A1A6GKE0</accession>
<comment type="caution">
    <text evidence="2">The sequence shown here is derived from an EMBL/GenBank/DDBJ whole genome shotgun (WGS) entry which is preliminary data.</text>
</comment>
<keyword evidence="3" id="KW-1185">Reference proteome</keyword>
<dbReference type="EMBL" id="LZPO01088804">
    <property type="protein sequence ID" value="OBS65797.1"/>
    <property type="molecule type" value="Genomic_DNA"/>
</dbReference>
<dbReference type="OrthoDB" id="10056949at2759"/>
<reference evidence="2 3" key="1">
    <citation type="submission" date="2016-06" db="EMBL/GenBank/DDBJ databases">
        <title>The Draft Genome Sequence and Annotation of the Desert Woodrat Neotoma lepida.</title>
        <authorList>
            <person name="Campbell M."/>
            <person name="Oakeson K.F."/>
            <person name="Yandell M."/>
            <person name="Halpert J.R."/>
            <person name="Dearing D."/>
        </authorList>
    </citation>
    <scope>NUCLEOTIDE SEQUENCE [LARGE SCALE GENOMIC DNA]</scope>
    <source>
        <strain evidence="2">417</strain>
        <tissue evidence="2">Liver</tissue>
    </source>
</reference>
<name>A0A1A6GKE0_NEOLE</name>
<organism evidence="2 3">
    <name type="scientific">Neotoma lepida</name>
    <name type="common">Desert woodrat</name>
    <dbReference type="NCBI Taxonomy" id="56216"/>
    <lineage>
        <taxon>Eukaryota</taxon>
        <taxon>Metazoa</taxon>
        <taxon>Chordata</taxon>
        <taxon>Craniata</taxon>
        <taxon>Vertebrata</taxon>
        <taxon>Euteleostomi</taxon>
        <taxon>Mammalia</taxon>
        <taxon>Eutheria</taxon>
        <taxon>Euarchontoglires</taxon>
        <taxon>Glires</taxon>
        <taxon>Rodentia</taxon>
        <taxon>Myomorpha</taxon>
        <taxon>Muroidea</taxon>
        <taxon>Cricetidae</taxon>
        <taxon>Neotominae</taxon>
        <taxon>Neotoma</taxon>
    </lineage>
</organism>
<gene>
    <name evidence="2" type="ORF">A6R68_05663</name>
</gene>
<evidence type="ECO:0000313" key="2">
    <source>
        <dbReference type="EMBL" id="OBS65797.1"/>
    </source>
</evidence>
<feature type="non-terminal residue" evidence="2">
    <location>
        <position position="1"/>
    </location>
</feature>
<dbReference type="InterPro" id="IPR057321">
    <property type="entry name" value="RFX1-4/6/8-like_BCD"/>
</dbReference>
<dbReference type="InterPro" id="IPR039779">
    <property type="entry name" value="RFX-like"/>
</dbReference>
<sequence length="116" mass="13632">DSITVFQELKDLLKKNATVEAFIEWLDTVVEQRVIKTSKQNGRSLKKRAQDFLLKWSFFGARVMHNLTLNNASSFGSFHLIRMLLDEYILLAMETQFNNDKEQELQNLLDKYMKNS</sequence>
<dbReference type="Pfam" id="PF25340">
    <property type="entry name" value="BCD_RFX"/>
    <property type="match status" value="1"/>
</dbReference>
<dbReference type="GO" id="GO:0000978">
    <property type="term" value="F:RNA polymerase II cis-regulatory region sequence-specific DNA binding"/>
    <property type="evidence" value="ECO:0007669"/>
    <property type="project" value="TreeGrafter"/>
</dbReference>
<dbReference type="Proteomes" id="UP000092124">
    <property type="component" value="Unassembled WGS sequence"/>
</dbReference>
<dbReference type="STRING" id="56216.A0A1A6GKE0"/>
<evidence type="ECO:0000259" key="1">
    <source>
        <dbReference type="Pfam" id="PF25340"/>
    </source>
</evidence>
<dbReference type="PANTHER" id="PTHR12619">
    <property type="entry name" value="RFX TRANSCRIPTION FACTOR FAMILY"/>
    <property type="match status" value="1"/>
</dbReference>
<evidence type="ECO:0000313" key="3">
    <source>
        <dbReference type="Proteomes" id="UP000092124"/>
    </source>
</evidence>
<protein>
    <recommendedName>
        <fullName evidence="1">RFX1-4/6/8-like BCD domain-containing protein</fullName>
    </recommendedName>
</protein>
<feature type="domain" description="RFX1-4/6/8-like BCD" evidence="1">
    <location>
        <begin position="5"/>
        <end position="99"/>
    </location>
</feature>
<dbReference type="GO" id="GO:0000981">
    <property type="term" value="F:DNA-binding transcription factor activity, RNA polymerase II-specific"/>
    <property type="evidence" value="ECO:0007669"/>
    <property type="project" value="TreeGrafter"/>
</dbReference>